<reference evidence="11" key="1">
    <citation type="submission" date="2022-11" db="UniProtKB">
        <authorList>
            <consortium name="WormBaseParasite"/>
        </authorList>
    </citation>
    <scope>IDENTIFICATION</scope>
</reference>
<protein>
    <submittedName>
        <fullName evidence="11">TGF-beta family profile domain-containing protein</fullName>
    </submittedName>
</protein>
<dbReference type="InterPro" id="IPR015615">
    <property type="entry name" value="TGF-beta-rel"/>
</dbReference>
<keyword evidence="5 8" id="KW-0339">Growth factor</keyword>
<dbReference type="PANTHER" id="PTHR11848">
    <property type="entry name" value="TGF-BETA FAMILY"/>
    <property type="match status" value="1"/>
</dbReference>
<feature type="domain" description="TGF-beta family profile" evidence="9">
    <location>
        <begin position="261"/>
        <end position="385"/>
    </location>
</feature>
<evidence type="ECO:0000256" key="5">
    <source>
        <dbReference type="ARBA" id="ARBA00023030"/>
    </source>
</evidence>
<dbReference type="InterPro" id="IPR001839">
    <property type="entry name" value="TGF-b_C"/>
</dbReference>
<evidence type="ECO:0000256" key="8">
    <source>
        <dbReference type="RuleBase" id="RU000354"/>
    </source>
</evidence>
<evidence type="ECO:0000256" key="6">
    <source>
        <dbReference type="ARBA" id="ARBA00023157"/>
    </source>
</evidence>
<dbReference type="GO" id="GO:0005615">
    <property type="term" value="C:extracellular space"/>
    <property type="evidence" value="ECO:0007669"/>
    <property type="project" value="TreeGrafter"/>
</dbReference>
<dbReference type="SMART" id="SM00204">
    <property type="entry name" value="TGFB"/>
    <property type="match status" value="1"/>
</dbReference>
<evidence type="ECO:0000256" key="3">
    <source>
        <dbReference type="ARBA" id="ARBA00022525"/>
    </source>
</evidence>
<keyword evidence="4" id="KW-0732">Signal</keyword>
<keyword evidence="7" id="KW-0325">Glycoprotein</keyword>
<accession>A0A915EQC9</accession>
<sequence>MAELQGKILSVLGLQRPEPGLESPNKLASHYMTSLYKQINELDQPHNFNPTFEFLGPNFDEKLEFDFQQIKEDSHTSDIIISFMPTSIIKSQDPALSEIYELAFFNLTTNYFDDLELKYLSKAIQGMLSEPHVTYKVTYISLQLPTSHISPIKIDGVQSGKNSAHISINITQIFKQWRQHPEDVHKLFVQFISEIEPASRSVDISQIHCFGVGFFLESEHERDKRIKRSISENMIIEENWDEEEEEIEANSHEDSPAFSIHKTSSTSKPANVFSPLRSFTGKRCKLRSLYVDFKDLGWDSWVIAPTGYQADYCDGDCSFPLDSSVTPSNHAIVQTLVHVLDERRALPAHCAPIALKSQSILFFNNQQNVVMRRYQNMRVKQCGCR</sequence>
<evidence type="ECO:0000313" key="11">
    <source>
        <dbReference type="WBParaSite" id="jg7822"/>
    </source>
</evidence>
<dbReference type="InterPro" id="IPR029034">
    <property type="entry name" value="Cystine-knot_cytokine"/>
</dbReference>
<evidence type="ECO:0000259" key="9">
    <source>
        <dbReference type="PROSITE" id="PS51362"/>
    </source>
</evidence>
<dbReference type="GO" id="GO:0008083">
    <property type="term" value="F:growth factor activity"/>
    <property type="evidence" value="ECO:0007669"/>
    <property type="project" value="UniProtKB-KW"/>
</dbReference>
<evidence type="ECO:0000256" key="1">
    <source>
        <dbReference type="ARBA" id="ARBA00004613"/>
    </source>
</evidence>
<comment type="similarity">
    <text evidence="2 8">Belongs to the TGF-beta family.</text>
</comment>
<dbReference type="WBParaSite" id="jg7822">
    <property type="protein sequence ID" value="jg7822"/>
    <property type="gene ID" value="jg7822"/>
</dbReference>
<dbReference type="InterPro" id="IPR017948">
    <property type="entry name" value="TGFb_CS"/>
</dbReference>
<dbReference type="CDD" id="cd13761">
    <property type="entry name" value="TGF_beta_BMP5_like"/>
    <property type="match status" value="1"/>
</dbReference>
<evidence type="ECO:0000256" key="4">
    <source>
        <dbReference type="ARBA" id="ARBA00022729"/>
    </source>
</evidence>
<dbReference type="PROSITE" id="PS51362">
    <property type="entry name" value="TGF_BETA_2"/>
    <property type="match status" value="1"/>
</dbReference>
<comment type="subcellular location">
    <subcellularLocation>
        <location evidence="1">Secreted</location>
    </subcellularLocation>
</comment>
<proteinExistence type="inferred from homology"/>
<dbReference type="Gene3D" id="2.60.120.970">
    <property type="match status" value="1"/>
</dbReference>
<keyword evidence="3" id="KW-0964">Secreted</keyword>
<dbReference type="Gene3D" id="2.10.90.10">
    <property type="entry name" value="Cystine-knot cytokines"/>
    <property type="match status" value="1"/>
</dbReference>
<name>A0A915EQC9_9BILA</name>
<dbReference type="Proteomes" id="UP000887574">
    <property type="component" value="Unplaced"/>
</dbReference>
<dbReference type="Pfam" id="PF00019">
    <property type="entry name" value="TGF_beta"/>
    <property type="match status" value="1"/>
</dbReference>
<evidence type="ECO:0000256" key="2">
    <source>
        <dbReference type="ARBA" id="ARBA00006656"/>
    </source>
</evidence>
<evidence type="ECO:0000313" key="10">
    <source>
        <dbReference type="Proteomes" id="UP000887574"/>
    </source>
</evidence>
<keyword evidence="10" id="KW-1185">Reference proteome</keyword>
<dbReference type="GO" id="GO:0005125">
    <property type="term" value="F:cytokine activity"/>
    <property type="evidence" value="ECO:0007669"/>
    <property type="project" value="TreeGrafter"/>
</dbReference>
<organism evidence="10 11">
    <name type="scientific">Ditylenchus dipsaci</name>
    <dbReference type="NCBI Taxonomy" id="166011"/>
    <lineage>
        <taxon>Eukaryota</taxon>
        <taxon>Metazoa</taxon>
        <taxon>Ecdysozoa</taxon>
        <taxon>Nematoda</taxon>
        <taxon>Chromadorea</taxon>
        <taxon>Rhabditida</taxon>
        <taxon>Tylenchina</taxon>
        <taxon>Tylenchomorpha</taxon>
        <taxon>Sphaerularioidea</taxon>
        <taxon>Anguinidae</taxon>
        <taxon>Anguininae</taxon>
        <taxon>Ditylenchus</taxon>
    </lineage>
</organism>
<dbReference type="FunFam" id="2.10.90.10:FF:000001">
    <property type="entry name" value="Bone morphogenetic protein 4"/>
    <property type="match status" value="1"/>
</dbReference>
<dbReference type="AlphaFoldDB" id="A0A915EQC9"/>
<dbReference type="PANTHER" id="PTHR11848:SF310">
    <property type="entry name" value="PROTEIN 60A-RELATED"/>
    <property type="match status" value="1"/>
</dbReference>
<dbReference type="PROSITE" id="PS00250">
    <property type="entry name" value="TGF_BETA_1"/>
    <property type="match status" value="1"/>
</dbReference>
<keyword evidence="6" id="KW-1015">Disulfide bond</keyword>
<evidence type="ECO:0000256" key="7">
    <source>
        <dbReference type="ARBA" id="ARBA00023180"/>
    </source>
</evidence>
<dbReference type="SUPFAM" id="SSF57501">
    <property type="entry name" value="Cystine-knot cytokines"/>
    <property type="match status" value="1"/>
</dbReference>